<sequence length="25" mass="3115">MLMCLFMQQSKHRQLWLRNGARLRP</sequence>
<proteinExistence type="predicted"/>
<reference evidence="1" key="2">
    <citation type="journal article" date="2015" name="Data Brief">
        <title>Shoot transcriptome of the giant reed, Arundo donax.</title>
        <authorList>
            <person name="Barrero R.A."/>
            <person name="Guerrero F.D."/>
            <person name="Moolhuijzen P."/>
            <person name="Goolsby J.A."/>
            <person name="Tidwell J."/>
            <person name="Bellgard S.E."/>
            <person name="Bellgard M.I."/>
        </authorList>
    </citation>
    <scope>NUCLEOTIDE SEQUENCE</scope>
    <source>
        <tissue evidence="1">Shoot tissue taken approximately 20 cm above the soil surface</tissue>
    </source>
</reference>
<name>A0A0A9FZQ9_ARUDO</name>
<accession>A0A0A9FZQ9</accession>
<reference evidence="1" key="1">
    <citation type="submission" date="2014-09" db="EMBL/GenBank/DDBJ databases">
        <authorList>
            <person name="Magalhaes I.L.F."/>
            <person name="Oliveira U."/>
            <person name="Santos F.R."/>
            <person name="Vidigal T.H.D.A."/>
            <person name="Brescovit A.D."/>
            <person name="Santos A.J."/>
        </authorList>
    </citation>
    <scope>NUCLEOTIDE SEQUENCE</scope>
    <source>
        <tissue evidence="1">Shoot tissue taken approximately 20 cm above the soil surface</tissue>
    </source>
</reference>
<organism evidence="1">
    <name type="scientific">Arundo donax</name>
    <name type="common">Giant reed</name>
    <name type="synonym">Donax arundinaceus</name>
    <dbReference type="NCBI Taxonomy" id="35708"/>
    <lineage>
        <taxon>Eukaryota</taxon>
        <taxon>Viridiplantae</taxon>
        <taxon>Streptophyta</taxon>
        <taxon>Embryophyta</taxon>
        <taxon>Tracheophyta</taxon>
        <taxon>Spermatophyta</taxon>
        <taxon>Magnoliopsida</taxon>
        <taxon>Liliopsida</taxon>
        <taxon>Poales</taxon>
        <taxon>Poaceae</taxon>
        <taxon>PACMAD clade</taxon>
        <taxon>Arundinoideae</taxon>
        <taxon>Arundineae</taxon>
        <taxon>Arundo</taxon>
    </lineage>
</organism>
<dbReference type="AlphaFoldDB" id="A0A0A9FZQ9"/>
<protein>
    <submittedName>
        <fullName evidence="1">Uncharacterized protein</fullName>
    </submittedName>
</protein>
<dbReference type="EMBL" id="GBRH01182115">
    <property type="protein sequence ID" value="JAE15781.1"/>
    <property type="molecule type" value="Transcribed_RNA"/>
</dbReference>
<evidence type="ECO:0000313" key="1">
    <source>
        <dbReference type="EMBL" id="JAE15781.1"/>
    </source>
</evidence>